<dbReference type="OrthoDB" id="6637115at2"/>
<dbReference type="EMBL" id="RHFN01000021">
    <property type="protein sequence ID" value="ROU11737.1"/>
    <property type="molecule type" value="Genomic_DNA"/>
</dbReference>
<evidence type="ECO:0000313" key="2">
    <source>
        <dbReference type="Proteomes" id="UP000268051"/>
    </source>
</evidence>
<protein>
    <submittedName>
        <fullName evidence="1">Uncharacterized protein</fullName>
    </submittedName>
</protein>
<sequence length="209" mass="22626">MWAITLNLLKSNWKSLLLIVALSGGGVWLGTCITQSQLRDQALAFSQEKSMLISGFNSQKSQWDQERITAANQYASDLKDALAAQQAWQRKADDLSLQLAAQEVSHQQAVKDLKQRLKNAIKSDGNTYTGIGPASLQLWREALGYPSAQTVHAGHHLPETTGSAAGDTGDAISAGGGLSPSGIVGHSAEYGKWCLSLRDRLQAINDYYR</sequence>
<gene>
    <name evidence="1" type="ORF">EB837_17505</name>
</gene>
<comment type="caution">
    <text evidence="1">The sequence shown here is derived from an EMBL/GenBank/DDBJ whole genome shotgun (WGS) entry which is preliminary data.</text>
</comment>
<dbReference type="AlphaFoldDB" id="A0A3N2RWA9"/>
<accession>A0A3N2RWA9</accession>
<dbReference type="RefSeq" id="WP_123652051.1">
    <property type="nucleotide sequence ID" value="NZ_RHFN01000021.1"/>
</dbReference>
<evidence type="ECO:0000313" key="1">
    <source>
        <dbReference type="EMBL" id="ROU11737.1"/>
    </source>
</evidence>
<reference evidence="1 2" key="1">
    <citation type="submission" date="2018-10" db="EMBL/GenBank/DDBJ databases">
        <title>Horizontal transference of carbapenem resistance between Klebsiella pneumoniae and Kluyvera ascorbata during abdominal infection: a case report.</title>
        <authorList>
            <person name="Raro O.H.F."/>
            <person name="Lima-Morales D."/>
            <person name="Barth A.L."/>
            <person name="Paim T.G.S."/>
            <person name="Mott M.P."/>
            <person name="Riche C.V.W."/>
            <person name="Teixeira U.F."/>
            <person name="Waechter F."/>
            <person name="Dias C.A.G."/>
        </authorList>
    </citation>
    <scope>NUCLEOTIDE SEQUENCE [LARGE SCALE GENOMIC DNA]</scope>
    <source>
        <strain evidence="1 2">OT2</strain>
    </source>
</reference>
<name>A0A3N2RWA9_9ENTR</name>
<proteinExistence type="predicted"/>
<organism evidence="1 2">
    <name type="scientific">Kluyvera ascorbata</name>
    <dbReference type="NCBI Taxonomy" id="51288"/>
    <lineage>
        <taxon>Bacteria</taxon>
        <taxon>Pseudomonadati</taxon>
        <taxon>Pseudomonadota</taxon>
        <taxon>Gammaproteobacteria</taxon>
        <taxon>Enterobacterales</taxon>
        <taxon>Enterobacteriaceae</taxon>
        <taxon>Kluyvera</taxon>
    </lineage>
</organism>
<dbReference type="Proteomes" id="UP000268051">
    <property type="component" value="Unassembled WGS sequence"/>
</dbReference>